<evidence type="ECO:0000256" key="1">
    <source>
        <dbReference type="ARBA" id="ARBA00004651"/>
    </source>
</evidence>
<dbReference type="SUPFAM" id="SSF52540">
    <property type="entry name" value="P-loop containing nucleoside triphosphate hydrolases"/>
    <property type="match status" value="2"/>
</dbReference>
<keyword evidence="7" id="KW-0472">Membrane</keyword>
<dbReference type="EMBL" id="QGUI02000296">
    <property type="protein sequence ID" value="MFO7193889.1"/>
    <property type="molecule type" value="Genomic_DNA"/>
</dbReference>
<dbReference type="AlphaFoldDB" id="A0ABD6FJ06"/>
<dbReference type="NCBIfam" id="TIGR03924">
    <property type="entry name" value="T7SS_EccC_a"/>
    <property type="match status" value="1"/>
</dbReference>
<evidence type="ECO:0000313" key="12">
    <source>
        <dbReference type="Proteomes" id="UP000249324"/>
    </source>
</evidence>
<dbReference type="InterPro" id="IPR050206">
    <property type="entry name" value="FtsK/SpoIIIE/SftA"/>
</dbReference>
<dbReference type="PANTHER" id="PTHR22683:SF1">
    <property type="entry name" value="TYPE VII SECRETION SYSTEM PROTEIN ESSC"/>
    <property type="match status" value="1"/>
</dbReference>
<comment type="caution">
    <text evidence="11">The sequence shown here is derived from an EMBL/GenBank/DDBJ whole genome shotgun (WGS) entry which is preliminary data.</text>
</comment>
<dbReference type="InterPro" id="IPR023836">
    <property type="entry name" value="EccCa-like_Actinobacteria"/>
</dbReference>
<keyword evidence="3" id="KW-0812">Transmembrane</keyword>
<dbReference type="InterPro" id="IPR027417">
    <property type="entry name" value="P-loop_NTPase"/>
</dbReference>
<feature type="domain" description="FtsK" evidence="10">
    <location>
        <begin position="361"/>
        <end position="560"/>
    </location>
</feature>
<dbReference type="GO" id="GO:0005524">
    <property type="term" value="F:ATP binding"/>
    <property type="evidence" value="ECO:0007669"/>
    <property type="project" value="UniProtKB-UniRule"/>
</dbReference>
<evidence type="ECO:0000313" key="11">
    <source>
        <dbReference type="EMBL" id="MFO7193889.1"/>
    </source>
</evidence>
<feature type="domain" description="FtsK" evidence="10">
    <location>
        <begin position="716"/>
        <end position="890"/>
    </location>
</feature>
<gene>
    <name evidence="11" type="primary">eccCa</name>
    <name evidence="11" type="ORF">DIU77_016730</name>
</gene>
<dbReference type="PROSITE" id="PS50901">
    <property type="entry name" value="FTSK"/>
    <property type="match status" value="2"/>
</dbReference>
<evidence type="ECO:0000256" key="5">
    <source>
        <dbReference type="ARBA" id="ARBA00022840"/>
    </source>
</evidence>
<dbReference type="Pfam" id="PF01580">
    <property type="entry name" value="FtsK_SpoIIIE"/>
    <property type="match status" value="2"/>
</dbReference>
<accession>A0ABD6FJ06</accession>
<evidence type="ECO:0000259" key="10">
    <source>
        <dbReference type="PROSITE" id="PS50901"/>
    </source>
</evidence>
<dbReference type="Gene3D" id="3.40.50.300">
    <property type="entry name" value="P-loop containing nucleotide triphosphate hydrolases"/>
    <property type="match status" value="3"/>
</dbReference>
<dbReference type="SMART" id="SM00382">
    <property type="entry name" value="AAA"/>
    <property type="match status" value="2"/>
</dbReference>
<dbReference type="InterPro" id="IPR002543">
    <property type="entry name" value="FtsK_dom"/>
</dbReference>
<proteinExistence type="predicted"/>
<evidence type="ECO:0000256" key="9">
    <source>
        <dbReference type="SAM" id="MobiDB-lite"/>
    </source>
</evidence>
<feature type="region of interest" description="Disordered" evidence="9">
    <location>
        <begin position="870"/>
        <end position="890"/>
    </location>
</feature>
<keyword evidence="2" id="KW-1003">Cell membrane</keyword>
<keyword evidence="4 8" id="KW-0547">Nucleotide-binding</keyword>
<feature type="binding site" evidence="8">
    <location>
        <begin position="735"/>
        <end position="742"/>
    </location>
    <ligand>
        <name>ATP</name>
        <dbReference type="ChEBI" id="CHEBI:30616"/>
    </ligand>
</feature>
<keyword evidence="6" id="KW-1133">Transmembrane helix</keyword>
<evidence type="ECO:0000256" key="7">
    <source>
        <dbReference type="ARBA" id="ARBA00023136"/>
    </source>
</evidence>
<dbReference type="GO" id="GO:0005886">
    <property type="term" value="C:plasma membrane"/>
    <property type="evidence" value="ECO:0007669"/>
    <property type="project" value="UniProtKB-SubCell"/>
</dbReference>
<evidence type="ECO:0000256" key="3">
    <source>
        <dbReference type="ARBA" id="ARBA00022692"/>
    </source>
</evidence>
<name>A0ABD6FJ06_9PSEU</name>
<evidence type="ECO:0000256" key="2">
    <source>
        <dbReference type="ARBA" id="ARBA00022475"/>
    </source>
</evidence>
<keyword evidence="5 8" id="KW-0067">ATP-binding</keyword>
<dbReference type="PANTHER" id="PTHR22683">
    <property type="entry name" value="SPORULATION PROTEIN RELATED"/>
    <property type="match status" value="1"/>
</dbReference>
<evidence type="ECO:0000256" key="6">
    <source>
        <dbReference type="ARBA" id="ARBA00022989"/>
    </source>
</evidence>
<dbReference type="Proteomes" id="UP000249324">
    <property type="component" value="Unassembled WGS sequence"/>
</dbReference>
<reference evidence="11 12" key="1">
    <citation type="journal article" date="2021" name="BMC Genomics">
        <title>Genome-resolved metagenome and metatranscriptome analyses of thermophilic composting reveal key bacterial players and their metabolic interactions.</title>
        <authorList>
            <person name="Braga L.P.P."/>
            <person name="Pereira R.V."/>
            <person name="Martins L.F."/>
            <person name="Moura L.M.S."/>
            <person name="Sanchez F.B."/>
            <person name="Patane J.S.L."/>
            <person name="da Silva A.M."/>
            <person name="Setubal J.C."/>
        </authorList>
    </citation>
    <scope>NUCLEOTIDE SEQUENCE [LARGE SCALE GENOMIC DNA]</scope>
    <source>
        <strain evidence="11">ZC4RG45</strain>
    </source>
</reference>
<sequence>MEFVVVSGDLSQIRVQVRKSAEKQRESLAWRHPDPNGLWSVAMSGRLWERRAAHGDFAEVRIGTGTQRLALQISPVSSKPISDLEPLSARALRRFINAHSTVANLPTSLFLRGFSTVKFSGDISVVRAMTRAMLAQLATFHSPEDLRIAVCASQDRAELWDWVKWLPHSQHPVEQDGAGTVRLLADGVDAPTELLDAELSDRGRFEAAASPSADEPYVVIVLDGVEVSAESRLAGTGYRNTAVLDLDDSVPGIGRATLRLDVTEEKVEMVRTDRTGQESRTPMCVPDQLSIPKATALARTIAPYRLGGTTDVSEPMVANFELPQLLGIDDLETWDPAQTQQARAGLTRNRFRIPIGITESGTPIELDIKESAQGGMGPHGLLIGATGSGKSELLRTLVLGLSMTHSSEILNFVLVDFKGGATFLGLEDLPHVSAVITNLAEEATLVTRMQDALQGELQRRQEFLRATGYSSLLEYEKARLSGTPLDPMPTLFVIVDEFSELLTSHPEFSELFVMIGRLGRSLGVHLLLASQRIEDGKMHKLESHLSYRIGLRTFSAMESRSVIGVPDAYQLPNAPGNGYLRSDVATLIRFKAADVSGPYRRRTREQRREEVRQQVVPFNVGRVALPQAPAPSAPATPDEGEETGESVLTVAAEKLVGVGPPAHQVWLPPLADPPTLDQLLPPLVSDPDRGLQAMDWQGLGRLRVPVGVVDKPFEQSRDLYVVDLSGPGGHVGIAGAPQSGKSNLLRTLICSIALTHTPKEVQFYCLDFGGGTLGPLEKLPHVGGVATRMQEERVARTVAEVQSLLADRERRFAEHDVQSMNEYRERRARGRVRRRPARRRVPGGGRLGRAALRVRAVRRVVAVAGRPQPVVRRAPGGDHQPVVRRAQRTA</sequence>
<comment type="subcellular location">
    <subcellularLocation>
        <location evidence="1">Cell membrane</location>
        <topology evidence="1">Multi-pass membrane protein</topology>
    </subcellularLocation>
</comment>
<feature type="region of interest" description="Disordered" evidence="9">
    <location>
        <begin position="824"/>
        <end position="845"/>
    </location>
</feature>
<dbReference type="InterPro" id="IPR003593">
    <property type="entry name" value="AAA+_ATPase"/>
</dbReference>
<organism evidence="11 12">
    <name type="scientific">Thermocrispum agreste</name>
    <dbReference type="NCBI Taxonomy" id="37925"/>
    <lineage>
        <taxon>Bacteria</taxon>
        <taxon>Bacillati</taxon>
        <taxon>Actinomycetota</taxon>
        <taxon>Actinomycetes</taxon>
        <taxon>Pseudonocardiales</taxon>
        <taxon>Pseudonocardiaceae</taxon>
        <taxon>Thermocrispum</taxon>
    </lineage>
</organism>
<evidence type="ECO:0000256" key="4">
    <source>
        <dbReference type="ARBA" id="ARBA00022741"/>
    </source>
</evidence>
<feature type="compositionally biased region" description="Basic residues" evidence="9">
    <location>
        <begin position="826"/>
        <end position="841"/>
    </location>
</feature>
<evidence type="ECO:0000256" key="8">
    <source>
        <dbReference type="PROSITE-ProRule" id="PRU00289"/>
    </source>
</evidence>
<feature type="binding site" evidence="8">
    <location>
        <begin position="384"/>
        <end position="391"/>
    </location>
    <ligand>
        <name>ATP</name>
        <dbReference type="ChEBI" id="CHEBI:30616"/>
    </ligand>
</feature>
<protein>
    <submittedName>
        <fullName evidence="11">Type VII secretion protein EccCa</fullName>
    </submittedName>
</protein>